<evidence type="ECO:0000256" key="1">
    <source>
        <dbReference type="SAM" id="SignalP"/>
    </source>
</evidence>
<dbReference type="InterPro" id="IPR032638">
    <property type="entry name" value="Porin_5"/>
</dbReference>
<dbReference type="RefSeq" id="WP_341427114.1">
    <property type="nucleotide sequence ID" value="NZ_JBBUTG010000011.1"/>
</dbReference>
<reference evidence="2 3" key="1">
    <citation type="submission" date="2024-04" db="EMBL/GenBank/DDBJ databases">
        <title>Novel species of the genus Ideonella isolated from streams.</title>
        <authorList>
            <person name="Lu H."/>
        </authorList>
    </citation>
    <scope>NUCLEOTIDE SEQUENCE [LARGE SCALE GENOMIC DNA]</scope>
    <source>
        <strain evidence="2 3">DXS29W</strain>
    </source>
</reference>
<keyword evidence="1" id="KW-0732">Signal</keyword>
<proteinExistence type="predicted"/>
<sequence>MPVDHLPRGARVVAMSTLACAALAALMPSGAHAQAGAAPGSAESAERASLTELRNTTLALIDALVEQGLLTRAKADELMRKARSGPATTGSAAEGAQWGQPARPVVRVPYLAETTKAQIKEDIRNDILATARDEGWTDGRKLPGWLKSVSVEGDVRVRAQGELFDKNNAAADLFTLQNYTQESPAWAPDLTNTQNDRSRMTVRARVGVTVKAGDVSGGVRIATGGASGSPSSESQTLGNNFNRLAVGFDRAWLQWEPVQGDWLKGGRMAVPFDHSELLWPDDLAIDGIAAKGELDLGPGLYGFALGGAFPLEEFAIVKRDRWLYGAQLGVDWASSSGDWQLRAALAYYNFQNIAGVREDGPPPVNQNVGTMPYLASQYSASVRQKGNTLINLNAPICVITPSTPGCSSTATWGLASKFRPVDLTLGITAKLFRPYQANFDVDIVRNTGFDLADISRRAGLDLSGLKEKTTGYQLKLGFGMPRVKDRGDWRSFLAYRHFERDAWVDAFTDSGWHGGGTNYKGFGVGGEYAFVDNASIGLRYFSTRELDDGLRYTNSNGQQVGNMSSAPLRIDTVQVEANLRF</sequence>
<evidence type="ECO:0000313" key="2">
    <source>
        <dbReference type="EMBL" id="MEK8032699.1"/>
    </source>
</evidence>
<keyword evidence="3" id="KW-1185">Reference proteome</keyword>
<accession>A0ABU9BU86</accession>
<organism evidence="2 3">
    <name type="scientific">Ideonella lacteola</name>
    <dbReference type="NCBI Taxonomy" id="2984193"/>
    <lineage>
        <taxon>Bacteria</taxon>
        <taxon>Pseudomonadati</taxon>
        <taxon>Pseudomonadota</taxon>
        <taxon>Betaproteobacteria</taxon>
        <taxon>Burkholderiales</taxon>
        <taxon>Sphaerotilaceae</taxon>
        <taxon>Ideonella</taxon>
    </lineage>
</organism>
<evidence type="ECO:0000313" key="3">
    <source>
        <dbReference type="Proteomes" id="UP001371218"/>
    </source>
</evidence>
<dbReference type="EMBL" id="JBBUTG010000011">
    <property type="protein sequence ID" value="MEK8032699.1"/>
    <property type="molecule type" value="Genomic_DNA"/>
</dbReference>
<dbReference type="Pfam" id="PF16930">
    <property type="entry name" value="Porin_5"/>
    <property type="match status" value="1"/>
</dbReference>
<feature type="chain" id="PRO_5047496483" evidence="1">
    <location>
        <begin position="34"/>
        <end position="581"/>
    </location>
</feature>
<feature type="signal peptide" evidence="1">
    <location>
        <begin position="1"/>
        <end position="33"/>
    </location>
</feature>
<gene>
    <name evidence="2" type="ORF">AACH06_17910</name>
</gene>
<comment type="caution">
    <text evidence="2">The sequence shown here is derived from an EMBL/GenBank/DDBJ whole genome shotgun (WGS) entry which is preliminary data.</text>
</comment>
<dbReference type="Proteomes" id="UP001371218">
    <property type="component" value="Unassembled WGS sequence"/>
</dbReference>
<name>A0ABU9BU86_9BURK</name>
<protein>
    <submittedName>
        <fullName evidence="2">Porin</fullName>
    </submittedName>
</protein>